<comment type="caution">
    <text evidence="3">The sequence shown here is derived from an EMBL/GenBank/DDBJ whole genome shotgun (WGS) entry which is preliminary data.</text>
</comment>
<dbReference type="Gene3D" id="3.90.470.20">
    <property type="entry name" value="4'-phosphopantetheinyl transferase domain"/>
    <property type="match status" value="1"/>
</dbReference>
<gene>
    <name evidence="3" type="ORF">ACHKAR_18285</name>
</gene>
<dbReference type="InterPro" id="IPR037143">
    <property type="entry name" value="4-PPantetheinyl_Trfase_dom_sf"/>
</dbReference>
<evidence type="ECO:0000256" key="1">
    <source>
        <dbReference type="ARBA" id="ARBA00022679"/>
    </source>
</evidence>
<feature type="domain" description="4'-phosphopantetheinyl transferase" evidence="2">
    <location>
        <begin position="3"/>
        <end position="75"/>
    </location>
</feature>
<evidence type="ECO:0000259" key="2">
    <source>
        <dbReference type="Pfam" id="PF01648"/>
    </source>
</evidence>
<protein>
    <submittedName>
        <fullName evidence="3">4'-phosphopantetheinyl transferase superfamily protein</fullName>
    </submittedName>
</protein>
<accession>A0ABW7ND42</accession>
<keyword evidence="4" id="KW-1185">Reference proteome</keyword>
<dbReference type="RefSeq" id="WP_395418868.1">
    <property type="nucleotide sequence ID" value="NZ_JBIPKE010000020.1"/>
</dbReference>
<evidence type="ECO:0000313" key="4">
    <source>
        <dbReference type="Proteomes" id="UP001610063"/>
    </source>
</evidence>
<evidence type="ECO:0000313" key="3">
    <source>
        <dbReference type="EMBL" id="MFH6985407.1"/>
    </source>
</evidence>
<dbReference type="Pfam" id="PF01648">
    <property type="entry name" value="ACPS"/>
    <property type="match status" value="1"/>
</dbReference>
<keyword evidence="1 3" id="KW-0808">Transferase</keyword>
<dbReference type="SUPFAM" id="SSF56214">
    <property type="entry name" value="4'-phosphopantetheinyl transferase"/>
    <property type="match status" value="1"/>
</dbReference>
<dbReference type="GO" id="GO:0016740">
    <property type="term" value="F:transferase activity"/>
    <property type="evidence" value="ECO:0007669"/>
    <property type="project" value="UniProtKB-KW"/>
</dbReference>
<dbReference type="InterPro" id="IPR008278">
    <property type="entry name" value="4-PPantetheinyl_Trfase_dom"/>
</dbReference>
<dbReference type="Proteomes" id="UP001610063">
    <property type="component" value="Unassembled WGS sequence"/>
</dbReference>
<proteinExistence type="predicted"/>
<dbReference type="EMBL" id="JBIPKE010000020">
    <property type="protein sequence ID" value="MFH6985407.1"/>
    <property type="molecule type" value="Genomic_DNA"/>
</dbReference>
<organism evidence="3 4">
    <name type="scientific">Marinoscillum luteum</name>
    <dbReference type="NCBI Taxonomy" id="861051"/>
    <lineage>
        <taxon>Bacteria</taxon>
        <taxon>Pseudomonadati</taxon>
        <taxon>Bacteroidota</taxon>
        <taxon>Cytophagia</taxon>
        <taxon>Cytophagales</taxon>
        <taxon>Reichenbachiellaceae</taxon>
        <taxon>Marinoscillum</taxon>
    </lineage>
</organism>
<reference evidence="3 4" key="1">
    <citation type="journal article" date="2013" name="Int. J. Syst. Evol. Microbiol.">
        <title>Marinoscillum luteum sp. nov., isolated from marine sediment.</title>
        <authorList>
            <person name="Cha I.T."/>
            <person name="Park S.J."/>
            <person name="Kim S.J."/>
            <person name="Kim J.G."/>
            <person name="Jung M.Y."/>
            <person name="Shin K.S."/>
            <person name="Kwon K.K."/>
            <person name="Yang S.H."/>
            <person name="Seo Y.S."/>
            <person name="Rhee S.K."/>
        </authorList>
    </citation>
    <scope>NUCLEOTIDE SEQUENCE [LARGE SCALE GENOMIC DNA]</scope>
    <source>
        <strain evidence="3 4">KCTC 23939</strain>
    </source>
</reference>
<name>A0ABW7ND42_9BACT</name>
<sequence>MMVGIDLVDLSDPLLKPRDHRALRLISHPDDHVPDHPHSFWLLWTAKEAVFKAQRQIIPFEPKKIAVSISPHDNALSFQSETLRGNIFQNQSIIYAIVHSENQPCYHQILKRNTQSPSEEVRAMAIQFIKLHHQLQVAVRTDEKNLPVLSHQQLPISFTHHHDYLGFILPKPQ</sequence>